<dbReference type="GO" id="GO:0016020">
    <property type="term" value="C:membrane"/>
    <property type="evidence" value="ECO:0007669"/>
    <property type="project" value="UniProtKB-SubCell"/>
</dbReference>
<feature type="transmembrane region" description="Helical" evidence="6">
    <location>
        <begin position="101"/>
        <end position="121"/>
    </location>
</feature>
<name>A0A1K2HX70_9HYPH</name>
<evidence type="ECO:0000256" key="6">
    <source>
        <dbReference type="SAM" id="Phobius"/>
    </source>
</evidence>
<evidence type="ECO:0000256" key="3">
    <source>
        <dbReference type="ARBA" id="ARBA00022692"/>
    </source>
</evidence>
<dbReference type="InterPro" id="IPR037185">
    <property type="entry name" value="EmrE-like"/>
</dbReference>
<dbReference type="Proteomes" id="UP000183447">
    <property type="component" value="Unassembled WGS sequence"/>
</dbReference>
<keyword evidence="9" id="KW-1185">Reference proteome</keyword>
<sequence length="301" mass="31316">MSRPKTSAPGALDWAALFLLIAVWGTSFAVIKIALAGIGPNWLAAGRLTIAAMLVAIVIAPRLRPLPRRRDYLALLLLGIVGNTVPFVFIGWASLTVPSGVVGLVMATSPIQVMLLSLVLLPEEKLTPARLAGLLLGFSGVALVIFGREQTGVAMAPAADVLPYLALLVAAGCYALNTIIARRLGAIPVAARGFGVLAGAGLAATLFAALTEPFPVTAPAESLLALLYLAAIPTAAAGMLVYWLLDRTSARFVVQTNYIVPVIAVAVGAVMLGETLGPLQYGGVLVILAGLLLAEQVWRRR</sequence>
<accession>A0A1K2HX70</accession>
<evidence type="ECO:0000256" key="4">
    <source>
        <dbReference type="ARBA" id="ARBA00022989"/>
    </source>
</evidence>
<evidence type="ECO:0000256" key="2">
    <source>
        <dbReference type="ARBA" id="ARBA00007362"/>
    </source>
</evidence>
<gene>
    <name evidence="8" type="ORF">SAMN02983003_1726</name>
</gene>
<comment type="subcellular location">
    <subcellularLocation>
        <location evidence="1">Membrane</location>
        <topology evidence="1">Multi-pass membrane protein</topology>
    </subcellularLocation>
</comment>
<keyword evidence="5 6" id="KW-0472">Membrane</keyword>
<dbReference type="RefSeq" id="WP_072340934.1">
    <property type="nucleotide sequence ID" value="NZ_FPKU01000001.1"/>
</dbReference>
<proteinExistence type="inferred from homology"/>
<feature type="domain" description="EamA" evidence="7">
    <location>
        <begin position="17"/>
        <end position="145"/>
    </location>
</feature>
<feature type="transmembrane region" description="Helical" evidence="6">
    <location>
        <begin position="279"/>
        <end position="298"/>
    </location>
</feature>
<keyword evidence="3 6" id="KW-0812">Transmembrane</keyword>
<feature type="transmembrane region" description="Helical" evidence="6">
    <location>
        <begin position="41"/>
        <end position="60"/>
    </location>
</feature>
<dbReference type="AlphaFoldDB" id="A0A1K2HX70"/>
<dbReference type="InterPro" id="IPR000620">
    <property type="entry name" value="EamA_dom"/>
</dbReference>
<feature type="transmembrane region" description="Helical" evidence="6">
    <location>
        <begin position="161"/>
        <end position="181"/>
    </location>
</feature>
<comment type="similarity">
    <text evidence="2">Belongs to the EamA transporter family.</text>
</comment>
<dbReference type="PANTHER" id="PTHR32322:SF2">
    <property type="entry name" value="EAMA DOMAIN-CONTAINING PROTEIN"/>
    <property type="match status" value="1"/>
</dbReference>
<dbReference type="EMBL" id="FPKU01000001">
    <property type="protein sequence ID" value="SFZ83572.1"/>
    <property type="molecule type" value="Genomic_DNA"/>
</dbReference>
<keyword evidence="4 6" id="KW-1133">Transmembrane helix</keyword>
<dbReference type="PANTHER" id="PTHR32322">
    <property type="entry name" value="INNER MEMBRANE TRANSPORTER"/>
    <property type="match status" value="1"/>
</dbReference>
<protein>
    <submittedName>
        <fullName evidence="8">Permease of the drug/metabolite transporter (DMT) superfamily</fullName>
    </submittedName>
</protein>
<evidence type="ECO:0000259" key="7">
    <source>
        <dbReference type="Pfam" id="PF00892"/>
    </source>
</evidence>
<evidence type="ECO:0000313" key="9">
    <source>
        <dbReference type="Proteomes" id="UP000183447"/>
    </source>
</evidence>
<organism evidence="8 9">
    <name type="scientific">Devosia enhydra</name>
    <dbReference type="NCBI Taxonomy" id="665118"/>
    <lineage>
        <taxon>Bacteria</taxon>
        <taxon>Pseudomonadati</taxon>
        <taxon>Pseudomonadota</taxon>
        <taxon>Alphaproteobacteria</taxon>
        <taxon>Hyphomicrobiales</taxon>
        <taxon>Devosiaceae</taxon>
        <taxon>Devosia</taxon>
    </lineage>
</organism>
<feature type="transmembrane region" description="Helical" evidence="6">
    <location>
        <begin position="72"/>
        <end position="95"/>
    </location>
</feature>
<evidence type="ECO:0000256" key="1">
    <source>
        <dbReference type="ARBA" id="ARBA00004141"/>
    </source>
</evidence>
<feature type="transmembrane region" description="Helical" evidence="6">
    <location>
        <begin position="193"/>
        <end position="211"/>
    </location>
</feature>
<evidence type="ECO:0000256" key="5">
    <source>
        <dbReference type="ARBA" id="ARBA00023136"/>
    </source>
</evidence>
<dbReference type="SUPFAM" id="SSF103481">
    <property type="entry name" value="Multidrug resistance efflux transporter EmrE"/>
    <property type="match status" value="2"/>
</dbReference>
<feature type="transmembrane region" description="Helical" evidence="6">
    <location>
        <begin position="128"/>
        <end position="146"/>
    </location>
</feature>
<dbReference type="InterPro" id="IPR050638">
    <property type="entry name" value="AA-Vitamin_Transporters"/>
</dbReference>
<feature type="transmembrane region" description="Helical" evidence="6">
    <location>
        <begin position="223"/>
        <end position="245"/>
    </location>
</feature>
<dbReference type="Pfam" id="PF00892">
    <property type="entry name" value="EamA"/>
    <property type="match status" value="2"/>
</dbReference>
<feature type="transmembrane region" description="Helical" evidence="6">
    <location>
        <begin position="252"/>
        <end position="273"/>
    </location>
</feature>
<dbReference type="OrthoDB" id="9810556at2"/>
<evidence type="ECO:0000313" key="8">
    <source>
        <dbReference type="EMBL" id="SFZ83572.1"/>
    </source>
</evidence>
<reference evidence="8 9" key="1">
    <citation type="submission" date="2016-11" db="EMBL/GenBank/DDBJ databases">
        <authorList>
            <person name="Jaros S."/>
            <person name="Januszkiewicz K."/>
            <person name="Wedrychowicz H."/>
        </authorList>
    </citation>
    <scope>NUCLEOTIDE SEQUENCE [LARGE SCALE GENOMIC DNA]</scope>
    <source>
        <strain evidence="8 9">ATCC 23634</strain>
    </source>
</reference>
<dbReference type="STRING" id="665118.SAMN02983003_1726"/>
<feature type="transmembrane region" description="Helical" evidence="6">
    <location>
        <begin position="12"/>
        <end position="35"/>
    </location>
</feature>
<feature type="domain" description="EamA" evidence="7">
    <location>
        <begin position="164"/>
        <end position="293"/>
    </location>
</feature>